<dbReference type="Gene3D" id="1.10.20.10">
    <property type="entry name" value="Histone, subunit A"/>
    <property type="match status" value="1"/>
</dbReference>
<dbReference type="STRING" id="69332.A0A388KVR3"/>
<feature type="compositionally biased region" description="Acidic residues" evidence="2">
    <location>
        <begin position="514"/>
        <end position="524"/>
    </location>
</feature>
<dbReference type="GO" id="GO:0003677">
    <property type="term" value="F:DNA binding"/>
    <property type="evidence" value="ECO:0007669"/>
    <property type="project" value="InterPro"/>
</dbReference>
<dbReference type="AlphaFoldDB" id="A0A388KVR3"/>
<feature type="region of interest" description="Disordered" evidence="2">
    <location>
        <begin position="1"/>
        <end position="23"/>
    </location>
</feature>
<comment type="caution">
    <text evidence="4">The sequence shown here is derived from an EMBL/GenBank/DDBJ whole genome shotgun (WGS) entry which is preliminary data.</text>
</comment>
<dbReference type="InterPro" id="IPR007125">
    <property type="entry name" value="H2A/H2B/H3"/>
</dbReference>
<dbReference type="InterPro" id="IPR009072">
    <property type="entry name" value="Histone-fold"/>
</dbReference>
<feature type="compositionally biased region" description="Polar residues" evidence="2">
    <location>
        <begin position="580"/>
        <end position="589"/>
    </location>
</feature>
<sequence length="589" mass="64959">METEDILKGFADGSKEGNSAGENSADYAEVLATICAQTAEMMGDGDETENDAGGSTCETETVGKEREEGGMGSKESLTRCIVKDENVVKISAGEEYPYDINWVLLRLNDGATADVKGGYALDMWRVLEAQGEFRLNDFLYDSFDCGQGWVIGGNDVTGSTACHESDARRDPRSFLRLVREVVERDIAPGMGVRFQITAVRALMEAAEAYLVANFENTNEVAIHSKRRHEDERQTVRIMSMSVAQVDSALAEVMKYAKEDVHYNGDNELSLLQNRVPRYYIVAVDMRSTIMANGEGCVKARTLLQRFRESPHVRVDSDVEDSAYSLKGVVQWICSEGMCEEGDVDMTMQQTGGTYTPANLGKLLGTVARNGGMLVDGSKDELKSGVAEILVLSKMKDITQTPPEDFQDVPVIIADGVEYIVLDQLVDFMKKSDDDRNVMHEAFGVRNRPPKTAEKRSREDGMSKVHRRTKKRIAYKKDRMVEMIDLRVSDDMHSAAREEAEEEHDQSISEKYDGEENEATSDEGGDSQTSNGHSRDTHDADDEDGRSSDGTVQDEGGDGAGEDDRSADGRGRKSLCVLSSKGRNSVPNRA</sequence>
<dbReference type="Gramene" id="GBG74141">
    <property type="protein sequence ID" value="GBG74141"/>
    <property type="gene ID" value="CBR_g17852"/>
</dbReference>
<reference evidence="4 5" key="1">
    <citation type="journal article" date="2018" name="Cell">
        <title>The Chara Genome: Secondary Complexity and Implications for Plant Terrestrialization.</title>
        <authorList>
            <person name="Nishiyama T."/>
            <person name="Sakayama H."/>
            <person name="Vries J.D."/>
            <person name="Buschmann H."/>
            <person name="Saint-Marcoux D."/>
            <person name="Ullrich K.K."/>
            <person name="Haas F.B."/>
            <person name="Vanderstraeten L."/>
            <person name="Becker D."/>
            <person name="Lang D."/>
            <person name="Vosolsobe S."/>
            <person name="Rombauts S."/>
            <person name="Wilhelmsson P.K.I."/>
            <person name="Janitza P."/>
            <person name="Kern R."/>
            <person name="Heyl A."/>
            <person name="Rumpler F."/>
            <person name="Villalobos L.I.A.C."/>
            <person name="Clay J.M."/>
            <person name="Skokan R."/>
            <person name="Toyoda A."/>
            <person name="Suzuki Y."/>
            <person name="Kagoshima H."/>
            <person name="Schijlen E."/>
            <person name="Tajeshwar N."/>
            <person name="Catarino B."/>
            <person name="Hetherington A.J."/>
            <person name="Saltykova A."/>
            <person name="Bonnot C."/>
            <person name="Breuninger H."/>
            <person name="Symeonidi A."/>
            <person name="Radhakrishnan G.V."/>
            <person name="Van Nieuwerburgh F."/>
            <person name="Deforce D."/>
            <person name="Chang C."/>
            <person name="Karol K.G."/>
            <person name="Hedrich R."/>
            <person name="Ulvskov P."/>
            <person name="Glockner G."/>
            <person name="Delwiche C.F."/>
            <person name="Petrasek J."/>
            <person name="Van de Peer Y."/>
            <person name="Friml J."/>
            <person name="Beilby M."/>
            <person name="Dolan L."/>
            <person name="Kohara Y."/>
            <person name="Sugano S."/>
            <person name="Fujiyama A."/>
            <person name="Delaux P.-M."/>
            <person name="Quint M."/>
            <person name="TheiBen G."/>
            <person name="Hagemann M."/>
            <person name="Harholt J."/>
            <person name="Dunand C."/>
            <person name="Zachgo S."/>
            <person name="Langdale J."/>
            <person name="Maumus F."/>
            <person name="Straeten D.V.D."/>
            <person name="Gould S.B."/>
            <person name="Rensing S.A."/>
        </authorList>
    </citation>
    <scope>NUCLEOTIDE SEQUENCE [LARGE SCALE GENOMIC DNA]</scope>
    <source>
        <strain evidence="4 5">S276</strain>
    </source>
</reference>
<feature type="region of interest" description="Disordered" evidence="2">
    <location>
        <begin position="43"/>
        <end position="71"/>
    </location>
</feature>
<evidence type="ECO:0000256" key="2">
    <source>
        <dbReference type="SAM" id="MobiDB-lite"/>
    </source>
</evidence>
<dbReference type="Pfam" id="PF00125">
    <property type="entry name" value="Histone"/>
    <property type="match status" value="1"/>
</dbReference>
<gene>
    <name evidence="4" type="ORF">CBR_g17852</name>
</gene>
<accession>A0A388KVR3</accession>
<proteinExistence type="inferred from homology"/>
<comment type="similarity">
    <text evidence="1">Belongs to the histone H3 family.</text>
</comment>
<organism evidence="4 5">
    <name type="scientific">Chara braunii</name>
    <name type="common">Braun's stonewort</name>
    <dbReference type="NCBI Taxonomy" id="69332"/>
    <lineage>
        <taxon>Eukaryota</taxon>
        <taxon>Viridiplantae</taxon>
        <taxon>Streptophyta</taxon>
        <taxon>Charophyceae</taxon>
        <taxon>Charales</taxon>
        <taxon>Characeae</taxon>
        <taxon>Chara</taxon>
    </lineage>
</organism>
<evidence type="ECO:0000313" key="5">
    <source>
        <dbReference type="Proteomes" id="UP000265515"/>
    </source>
</evidence>
<evidence type="ECO:0000259" key="3">
    <source>
        <dbReference type="Pfam" id="PF00125"/>
    </source>
</evidence>
<dbReference type="GO" id="GO:0000786">
    <property type="term" value="C:nucleosome"/>
    <property type="evidence" value="ECO:0007669"/>
    <property type="project" value="InterPro"/>
</dbReference>
<feature type="compositionally biased region" description="Basic and acidic residues" evidence="2">
    <location>
        <begin position="561"/>
        <end position="570"/>
    </location>
</feature>
<dbReference type="InterPro" id="IPR000164">
    <property type="entry name" value="Histone_H3/CENP-A"/>
</dbReference>
<evidence type="ECO:0000256" key="1">
    <source>
        <dbReference type="ARBA" id="ARBA00010343"/>
    </source>
</evidence>
<dbReference type="SUPFAM" id="SSF47113">
    <property type="entry name" value="Histone-fold"/>
    <property type="match status" value="1"/>
</dbReference>
<dbReference type="GO" id="GO:0030527">
    <property type="term" value="F:structural constituent of chromatin"/>
    <property type="evidence" value="ECO:0007669"/>
    <property type="project" value="InterPro"/>
</dbReference>
<evidence type="ECO:0000313" key="4">
    <source>
        <dbReference type="EMBL" id="GBG74141.1"/>
    </source>
</evidence>
<name>A0A388KVR3_CHABU</name>
<dbReference type="SMART" id="SM00428">
    <property type="entry name" value="H3"/>
    <property type="match status" value="1"/>
</dbReference>
<feature type="region of interest" description="Disordered" evidence="2">
    <location>
        <begin position="491"/>
        <end position="589"/>
    </location>
</feature>
<feature type="compositionally biased region" description="Basic and acidic residues" evidence="2">
    <location>
        <begin position="450"/>
        <end position="462"/>
    </location>
</feature>
<feature type="compositionally biased region" description="Basic and acidic residues" evidence="2">
    <location>
        <begin position="504"/>
        <end position="513"/>
    </location>
</feature>
<dbReference type="EMBL" id="BFEA01000197">
    <property type="protein sequence ID" value="GBG74141.1"/>
    <property type="molecule type" value="Genomic_DNA"/>
</dbReference>
<protein>
    <recommendedName>
        <fullName evidence="3">Core Histone H2A/H2B/H3 domain-containing protein</fullName>
    </recommendedName>
</protein>
<keyword evidence="5" id="KW-1185">Reference proteome</keyword>
<feature type="region of interest" description="Disordered" evidence="2">
    <location>
        <begin position="443"/>
        <end position="466"/>
    </location>
</feature>
<dbReference type="OrthoDB" id="420022at2759"/>
<dbReference type="Proteomes" id="UP000265515">
    <property type="component" value="Unassembled WGS sequence"/>
</dbReference>
<feature type="domain" description="Core Histone H2A/H2B/H3" evidence="3">
    <location>
        <begin position="172"/>
        <end position="227"/>
    </location>
</feature>
<dbReference type="GO" id="GO:0046982">
    <property type="term" value="F:protein heterodimerization activity"/>
    <property type="evidence" value="ECO:0007669"/>
    <property type="project" value="InterPro"/>
</dbReference>